<dbReference type="Gene3D" id="3.40.50.2000">
    <property type="entry name" value="Glycogen Phosphorylase B"/>
    <property type="match status" value="1"/>
</dbReference>
<gene>
    <name evidence="1" type="ORF">ACFX5F_12190</name>
</gene>
<keyword evidence="2" id="KW-1185">Reference proteome</keyword>
<dbReference type="EMBL" id="JBHZPY010000010">
    <property type="protein sequence ID" value="MFE3871981.1"/>
    <property type="molecule type" value="Genomic_DNA"/>
</dbReference>
<proteinExistence type="predicted"/>
<sequence length="369" mass="41561">MKILFICGSIESGKDGVGDYTRRLAGELIRQVHECAIVAIMDKGVEESREEQQDSEQTNIPVLRLPYSNGYRLNCKEAKDWIDAFNPDWISLQYVPFSFHPRGLPFGLGDSIQLLVKGRKLHVMFHELWVGMNTEASFKLVQWGRVQRAMIRSFIKNVNPLAINTHTKLYHLQLNKIGVSASLLPLFSNIAVVSSNTIFKDPDLLRFVVFGTIHPEAPIESFASSARKYAIDNNLDIEILCIGRCGSELQRWIDICKSKKIMIRVLGEQPSAKISEVLNSASWGLTTTPLLTSEKSGTVAAMLEHGLPVLCISKPWRVKDFPIDYTPFGVQSFKEGDLTPFLNTKNENIIINTVSYISNQFLVSLLKFK</sequence>
<comment type="caution">
    <text evidence="1">The sequence shown here is derived from an EMBL/GenBank/DDBJ whole genome shotgun (WGS) entry which is preliminary data.</text>
</comment>
<dbReference type="RefSeq" id="WP_379852311.1">
    <property type="nucleotide sequence ID" value="NZ_JBHZPY010000010.1"/>
</dbReference>
<evidence type="ECO:0008006" key="3">
    <source>
        <dbReference type="Google" id="ProtNLM"/>
    </source>
</evidence>
<name>A0ABW6I6T3_9FLAO</name>
<dbReference type="Proteomes" id="UP001600107">
    <property type="component" value="Unassembled WGS sequence"/>
</dbReference>
<evidence type="ECO:0000313" key="2">
    <source>
        <dbReference type="Proteomes" id="UP001600107"/>
    </source>
</evidence>
<evidence type="ECO:0000313" key="1">
    <source>
        <dbReference type="EMBL" id="MFE3871981.1"/>
    </source>
</evidence>
<accession>A0ABW6I6T3</accession>
<protein>
    <recommendedName>
        <fullName evidence="3">Glycosyltransferase</fullName>
    </recommendedName>
</protein>
<reference evidence="1 2" key="1">
    <citation type="submission" date="2024-06" db="EMBL/GenBank/DDBJ databases">
        <title>Flavobacterium spp. isolated from glacier.</title>
        <authorList>
            <person name="Han D."/>
        </authorList>
    </citation>
    <scope>NUCLEOTIDE SEQUENCE [LARGE SCALE GENOMIC DNA]</scope>
    <source>
        <strain evidence="1 2">ZS1P70</strain>
    </source>
</reference>
<dbReference type="SUPFAM" id="SSF53756">
    <property type="entry name" value="UDP-Glycosyltransferase/glycogen phosphorylase"/>
    <property type="match status" value="1"/>
</dbReference>
<organism evidence="1 2">
    <name type="scientific">Flavobacterium zhoui</name>
    <dbReference type="NCBI Taxonomy" id="3230414"/>
    <lineage>
        <taxon>Bacteria</taxon>
        <taxon>Pseudomonadati</taxon>
        <taxon>Bacteroidota</taxon>
        <taxon>Flavobacteriia</taxon>
        <taxon>Flavobacteriales</taxon>
        <taxon>Flavobacteriaceae</taxon>
        <taxon>Flavobacterium</taxon>
    </lineage>
</organism>